<protein>
    <submittedName>
        <fullName evidence="1">Uncharacterized protein</fullName>
    </submittedName>
</protein>
<proteinExistence type="predicted"/>
<gene>
    <name evidence="1" type="ORF">TrST_g10823</name>
</gene>
<accession>A0A9W7B3L7</accession>
<dbReference type="EMBL" id="BRXY01000251">
    <property type="protein sequence ID" value="GMH80880.1"/>
    <property type="molecule type" value="Genomic_DNA"/>
</dbReference>
<name>A0A9W7B3L7_9STRA</name>
<evidence type="ECO:0000313" key="2">
    <source>
        <dbReference type="Proteomes" id="UP001165085"/>
    </source>
</evidence>
<keyword evidence="2" id="KW-1185">Reference proteome</keyword>
<reference evidence="2" key="1">
    <citation type="journal article" date="2023" name="Commun. Biol.">
        <title>Genome analysis of Parmales, the sister group of diatoms, reveals the evolutionary specialization of diatoms from phago-mixotrophs to photoautotrophs.</title>
        <authorList>
            <person name="Ban H."/>
            <person name="Sato S."/>
            <person name="Yoshikawa S."/>
            <person name="Yamada K."/>
            <person name="Nakamura Y."/>
            <person name="Ichinomiya M."/>
            <person name="Sato N."/>
            <person name="Blanc-Mathieu R."/>
            <person name="Endo H."/>
            <person name="Kuwata A."/>
            <person name="Ogata H."/>
        </authorList>
    </citation>
    <scope>NUCLEOTIDE SEQUENCE [LARGE SCALE GENOMIC DNA]</scope>
    <source>
        <strain evidence="2">NIES 3701</strain>
    </source>
</reference>
<dbReference type="Proteomes" id="UP001165085">
    <property type="component" value="Unassembled WGS sequence"/>
</dbReference>
<organism evidence="1 2">
    <name type="scientific">Triparma strigata</name>
    <dbReference type="NCBI Taxonomy" id="1606541"/>
    <lineage>
        <taxon>Eukaryota</taxon>
        <taxon>Sar</taxon>
        <taxon>Stramenopiles</taxon>
        <taxon>Ochrophyta</taxon>
        <taxon>Bolidophyceae</taxon>
        <taxon>Parmales</taxon>
        <taxon>Triparmaceae</taxon>
        <taxon>Triparma</taxon>
    </lineage>
</organism>
<comment type="caution">
    <text evidence="1">The sequence shown here is derived from an EMBL/GenBank/DDBJ whole genome shotgun (WGS) entry which is preliminary data.</text>
</comment>
<dbReference type="AlphaFoldDB" id="A0A9W7B3L7"/>
<sequence length="255" mass="27945">MSRSLINSTCRLLSLPSTSSDKLLGTERLLLSKHRKQMEAEFGALAATANDIISTTYNTSASWLKQNHFFSDMNRDNDLSYYKVGRGRVGTDPITGEEFSFEVQSTGGASLVGKNHYCVPRAMGVSAGEEMRFAGFLGRINMQVLKASRPESASSAGLLGAAVNFSGPTSFVEYQIQQLAKESPDAFVVSGCDDESQRHELKEMLKRNEKRMVYSTHRTVTGMLVTDSNLSEIGFDIPAILVKEDGDSSAIDDIY</sequence>
<evidence type="ECO:0000313" key="1">
    <source>
        <dbReference type="EMBL" id="GMH80880.1"/>
    </source>
</evidence>